<dbReference type="Proteomes" id="UP000606935">
    <property type="component" value="Unassembled WGS sequence"/>
</dbReference>
<evidence type="ECO:0008006" key="3">
    <source>
        <dbReference type="Google" id="ProtNLM"/>
    </source>
</evidence>
<name>A0A918DK50_9ALTE</name>
<dbReference type="AlphaFoldDB" id="A0A918DK50"/>
<gene>
    <name evidence="1" type="ORF">GCM10010982_27580</name>
</gene>
<organism evidence="1 2">
    <name type="scientific">Bowmanella pacifica</name>
    <dbReference type="NCBI Taxonomy" id="502051"/>
    <lineage>
        <taxon>Bacteria</taxon>
        <taxon>Pseudomonadati</taxon>
        <taxon>Pseudomonadota</taxon>
        <taxon>Gammaproteobacteria</taxon>
        <taxon>Alteromonadales</taxon>
        <taxon>Alteromonadaceae</taxon>
        <taxon>Bowmanella</taxon>
    </lineage>
</organism>
<proteinExistence type="predicted"/>
<reference evidence="1" key="1">
    <citation type="journal article" date="2014" name="Int. J. Syst. Evol. Microbiol.">
        <title>Complete genome sequence of Corynebacterium casei LMG S-19264T (=DSM 44701T), isolated from a smear-ripened cheese.</title>
        <authorList>
            <consortium name="US DOE Joint Genome Institute (JGI-PGF)"/>
            <person name="Walter F."/>
            <person name="Albersmeier A."/>
            <person name="Kalinowski J."/>
            <person name="Ruckert C."/>
        </authorList>
    </citation>
    <scope>NUCLEOTIDE SEQUENCE</scope>
    <source>
        <strain evidence="1">CGMCC 1.7086</strain>
    </source>
</reference>
<dbReference type="EMBL" id="BMLS01000004">
    <property type="protein sequence ID" value="GGO71545.1"/>
    <property type="molecule type" value="Genomic_DNA"/>
</dbReference>
<protein>
    <recommendedName>
        <fullName evidence="3">Molecular chaperone DnaJ</fullName>
    </recommendedName>
</protein>
<reference evidence="1" key="2">
    <citation type="submission" date="2020-09" db="EMBL/GenBank/DDBJ databases">
        <authorList>
            <person name="Sun Q."/>
            <person name="Zhou Y."/>
        </authorList>
    </citation>
    <scope>NUCLEOTIDE SEQUENCE</scope>
    <source>
        <strain evidence="1">CGMCC 1.7086</strain>
    </source>
</reference>
<keyword evidence="2" id="KW-1185">Reference proteome</keyword>
<accession>A0A918DK50</accession>
<evidence type="ECO:0000313" key="2">
    <source>
        <dbReference type="Proteomes" id="UP000606935"/>
    </source>
</evidence>
<evidence type="ECO:0000313" key="1">
    <source>
        <dbReference type="EMBL" id="GGO71545.1"/>
    </source>
</evidence>
<dbReference type="RefSeq" id="WP_188696274.1">
    <property type="nucleotide sequence ID" value="NZ_BMLS01000004.1"/>
</dbReference>
<sequence>MKYLLSLLFIILLPGTVYGEDLGYAGYNKEGQSVGEKLSELKGDKSFNVYEQGGWTIASSQDGVMYSFTPENHPAHPAYVERRVIEREGAVYIDMSARCGASKAACDDLVRSFQELNKKIIQNMGG</sequence>
<comment type="caution">
    <text evidence="1">The sequence shown here is derived from an EMBL/GenBank/DDBJ whole genome shotgun (WGS) entry which is preliminary data.</text>
</comment>